<sequence length="1540" mass="160904">MKHLSSKVVASFAVFGLGLMVGCSAGSVQGATSGTSDNIVSAFHGTIHGGPNPVVGARVVIYSTSSSGYGVGNMLQEANQTGSSPHQDTDGNGSFSFAGGFTCPQGQYAYVVAYGGNTGANASNPNSILVTPVGSCDTMYSGTTYTGGNLWINELTTVAMGYALSNFINVTGNAVNGYTVGIGGPATNSATAGCIANSFYTTSNGFSTNCTTTTAAGLKHAFQNAMLLVDNHSGNPVATTSNGAIVPVQEIKTLGNILQACVNSRGGGTDAASGAPTTTTTASGTSHDGTPCGKLFAYSSYTVDGTTTGTLTAAGNTLDAIKNLAKRPAGSATLFDTACSSNGTGSTSAATCIYNLAAATGFYQSALTSAPPDWMLGISYRKASLSTGASTTGSACSGAPTTRGLTYPMVVSVDIDDNVTIMNYDASAAKCFNLIRIRPDGTPFASTDFDTNTLAPIQTVTDGYGHIIQPISGSTAALNGVQIYASSPNSSAITLLKTLVNTDFGLASTVLINPKYVVVDPSDTIYFDANYANNSTGKAVVSGAESFNAPAYTGSMTGGTSATMGQISLDPAGNSMSFAVNTAGAARVYGLAAGGSAVALTNHLGGTSANFYNALAADSSSTAGYGIYINANSNPTATLVSKFTYSAIGGSFSFNTQPDATAPTYTFSTLTSGPISAVTDSNNVIWFGERANVSPTPGHVRGYDTVHNYGTPAYVGCQMQTATTTVCGTTSLNNSIPYLAFSVRSLAIDAAGDIWVANGGQGGISEIFGLAAPTFPSYVKFTTTMASANPAPAGPVTTVDSTTQLADFEGAAGEPAVTTTAATASMSTDYATVGAHSLRVDMQANQPYPGFRFNFSPNKNWGAYPGIAFDVYNPQSTAVKLRIRMDDPTTAPTEGDGTTILPPKAWTTAVFMFEAPYPQDVDMKTLPLLPGYGLMTGGGEPIAGTSVADLILYVPATAAPTTLYYDNMRLINPYDNQTARQSAKTLLFQQIVDRYGQFTKASWAEKVLADSDLASNTPLPSPPAYRDRYGGSTNLSGYGASGFFKTTKLTNGTWWFVDPDGNLFFSAGVDSVGTEQIGGAPYRASSLTYVGSDPVAVDQTPRFTWFSALPSSADPLAIYYAHGTGEGHYCDTNTSSAGCAYDFFSANLQRKYGTSNFIATWDREVLDRLEAWGFNTIGDFSDPVLAQGTATDGSRIPYTIKAAVTPSRSLYKNITVTLVKGSYQIADPFDTAFEPAMETTMTNTLNNDTNSNPGQMTSDPYLIGYFVDNEIPWSNNASTTPASATGADDATYFPVPYAVLASPSSEPAKLYWEQSVLMPEYSNNIANLNTAWGTAYASWPDFMNSTAQPTIASSAMRADFSTFLGFYAQQYYRLVAQAVHAKDPNHLYLGSKYSGFTPEVVAACGMYCDVISFDLYATSIDPVTYSAMLLPTNKPALSGEFHFGALDRGMFSGGLVPVADQSARATAYDSYLRSLCANPLFIGAHWYQYADEPLTGRQSDGEDYEIGLVTVTDKPYPELTTGVRATNSIIYDPSSGGRFH</sequence>
<dbReference type="SUPFAM" id="SSF51445">
    <property type="entry name" value="(Trans)glycosidases"/>
    <property type="match status" value="1"/>
</dbReference>
<proteinExistence type="predicted"/>
<dbReference type="Gene3D" id="3.20.20.80">
    <property type="entry name" value="Glycosidases"/>
    <property type="match status" value="1"/>
</dbReference>
<feature type="chain" id="PRO_5046478866" evidence="1">
    <location>
        <begin position="26"/>
        <end position="1540"/>
    </location>
</feature>
<dbReference type="PROSITE" id="PS51257">
    <property type="entry name" value="PROKAR_LIPOPROTEIN"/>
    <property type="match status" value="1"/>
</dbReference>
<comment type="caution">
    <text evidence="2">The sequence shown here is derived from an EMBL/GenBank/DDBJ whole genome shotgun (WGS) entry which is preliminary data.</text>
</comment>
<organism evidence="2 3">
    <name type="scientific">Granulicella cerasi</name>
    <dbReference type="NCBI Taxonomy" id="741063"/>
    <lineage>
        <taxon>Bacteria</taxon>
        <taxon>Pseudomonadati</taxon>
        <taxon>Acidobacteriota</taxon>
        <taxon>Terriglobia</taxon>
        <taxon>Terriglobales</taxon>
        <taxon>Acidobacteriaceae</taxon>
        <taxon>Granulicella</taxon>
    </lineage>
</organism>
<dbReference type="RefSeq" id="WP_263370172.1">
    <property type="nucleotide sequence ID" value="NZ_JAGSYD010000001.1"/>
</dbReference>
<evidence type="ECO:0000313" key="2">
    <source>
        <dbReference type="EMBL" id="MFC6646512.1"/>
    </source>
</evidence>
<protein>
    <submittedName>
        <fullName evidence="2">Uncharacterized protein</fullName>
    </submittedName>
</protein>
<dbReference type="InterPro" id="IPR017853">
    <property type="entry name" value="GH"/>
</dbReference>
<dbReference type="Proteomes" id="UP001596391">
    <property type="component" value="Unassembled WGS sequence"/>
</dbReference>
<reference evidence="3" key="1">
    <citation type="journal article" date="2019" name="Int. J. Syst. Evol. Microbiol.">
        <title>The Global Catalogue of Microorganisms (GCM) 10K type strain sequencing project: providing services to taxonomists for standard genome sequencing and annotation.</title>
        <authorList>
            <consortium name="The Broad Institute Genomics Platform"/>
            <consortium name="The Broad Institute Genome Sequencing Center for Infectious Disease"/>
            <person name="Wu L."/>
            <person name="Ma J."/>
        </authorList>
    </citation>
    <scope>NUCLEOTIDE SEQUENCE [LARGE SCALE GENOMIC DNA]</scope>
    <source>
        <strain evidence="3">CGMCC 1.16026</strain>
    </source>
</reference>
<evidence type="ECO:0000256" key="1">
    <source>
        <dbReference type="SAM" id="SignalP"/>
    </source>
</evidence>
<dbReference type="EMBL" id="JBHSWI010000001">
    <property type="protein sequence ID" value="MFC6646512.1"/>
    <property type="molecule type" value="Genomic_DNA"/>
</dbReference>
<feature type="signal peptide" evidence="1">
    <location>
        <begin position="1"/>
        <end position="25"/>
    </location>
</feature>
<keyword evidence="3" id="KW-1185">Reference proteome</keyword>
<accession>A0ABW1ZAP6</accession>
<dbReference type="Gene3D" id="2.60.120.430">
    <property type="entry name" value="Galactose-binding lectin"/>
    <property type="match status" value="1"/>
</dbReference>
<evidence type="ECO:0000313" key="3">
    <source>
        <dbReference type="Proteomes" id="UP001596391"/>
    </source>
</evidence>
<keyword evidence="1" id="KW-0732">Signal</keyword>
<gene>
    <name evidence="2" type="ORF">ACFQBQ_13125</name>
</gene>
<name>A0ABW1ZAP6_9BACT</name>